<dbReference type="Pfam" id="PF08868">
    <property type="entry name" value="YugN"/>
    <property type="match status" value="1"/>
</dbReference>
<reference evidence="1 3" key="1">
    <citation type="journal article" date="2011" name="J. Bacteriol.">
        <title>Draft genome sequence of the thermoalkaliphilic Caldalkalibacillus thermarum strain TA2.A1.</title>
        <authorList>
            <person name="Kalamorz F."/>
            <person name="Keis S."/>
            <person name="McMillan D.G."/>
            <person name="Olsson K."/>
            <person name="Stanton J.A."/>
            <person name="Stockwell P."/>
            <person name="Black M.A."/>
            <person name="Klingeman D.M."/>
            <person name="Land M.L."/>
            <person name="Han C.S."/>
            <person name="Martin S.L."/>
            <person name="Becher S.A."/>
            <person name="Peddie C.J."/>
            <person name="Morgan H.W."/>
            <person name="Matthies D."/>
            <person name="Preiss L."/>
            <person name="Meier T."/>
            <person name="Brown S.D."/>
            <person name="Cook G.M."/>
        </authorList>
    </citation>
    <scope>NUCLEOTIDE SEQUENCE [LARGE SCALE GENOMIC DNA]</scope>
    <source>
        <strain evidence="1 3">TA2.A1</strain>
    </source>
</reference>
<dbReference type="AlphaFoldDB" id="F5LAB1"/>
<dbReference type="EMBL" id="CP082237">
    <property type="protein sequence ID" value="QZT33257.1"/>
    <property type="molecule type" value="Genomic_DNA"/>
</dbReference>
<dbReference type="InterPro" id="IPR014967">
    <property type="entry name" value="Uncharacterised_YugN-like"/>
</dbReference>
<reference evidence="2" key="3">
    <citation type="submission" date="2021-08" db="EMBL/GenBank/DDBJ databases">
        <authorList>
            <person name="de Jong S."/>
            <person name="van den Broek M."/>
            <person name="Merkel A."/>
            <person name="de la Torre Cortes P."/>
            <person name="Kalamorz F."/>
            <person name="Cook G."/>
            <person name="van Loosdrecht M."/>
            <person name="McMillan D."/>
        </authorList>
    </citation>
    <scope>NUCLEOTIDE SEQUENCE</scope>
    <source>
        <strain evidence="2">TA2.A1</strain>
    </source>
</reference>
<organism evidence="1 3">
    <name type="scientific">Caldalkalibacillus thermarum (strain TA2.A1)</name>
    <dbReference type="NCBI Taxonomy" id="986075"/>
    <lineage>
        <taxon>Bacteria</taxon>
        <taxon>Bacillati</taxon>
        <taxon>Bacillota</taxon>
        <taxon>Bacilli</taxon>
        <taxon>Bacillales</taxon>
        <taxon>Bacillaceae</taxon>
        <taxon>Caldalkalibacillus</taxon>
    </lineage>
</organism>
<keyword evidence="4" id="KW-1185">Reference proteome</keyword>
<dbReference type="eggNOG" id="ENOG50317VK">
    <property type="taxonomic scope" value="Bacteria"/>
</dbReference>
<dbReference type="RefSeq" id="WP_007506186.1">
    <property type="nucleotide sequence ID" value="NZ_AFCE01000163.1"/>
</dbReference>
<dbReference type="EMBL" id="AFCE01000163">
    <property type="protein sequence ID" value="EGL81660.1"/>
    <property type="molecule type" value="Genomic_DNA"/>
</dbReference>
<reference evidence="2 4" key="2">
    <citation type="journal article" date="2020" name="Extremophiles">
        <title>Genomic analysis of Caldalkalibacillus thermarum TA2.A1 reveals aerobic alkaliphilic metabolism and evolutionary hallmarks linking alkaliphilic bacteria and plant life.</title>
        <authorList>
            <person name="de Jong S.I."/>
            <person name="van den Broek M.A."/>
            <person name="Merkel A.Y."/>
            <person name="de la Torre Cortes P."/>
            <person name="Kalamorz F."/>
            <person name="Cook G.M."/>
            <person name="van Loosdrecht M.C.M."/>
            <person name="McMillan D.G.G."/>
        </authorList>
    </citation>
    <scope>NUCLEOTIDE SEQUENCE [LARGE SCALE GENOMIC DNA]</scope>
    <source>
        <strain evidence="2 4">TA2.A1</strain>
    </source>
</reference>
<evidence type="ECO:0000313" key="1">
    <source>
        <dbReference type="EMBL" id="EGL81660.1"/>
    </source>
</evidence>
<gene>
    <name evidence="1" type="ORF">CathTA2_2846</name>
    <name evidence="2" type="ORF">HUR95_13300</name>
</gene>
<dbReference type="SUPFAM" id="SSF160755">
    <property type="entry name" value="YugN-like"/>
    <property type="match status" value="1"/>
</dbReference>
<proteinExistence type="predicted"/>
<accession>F5LAB1</accession>
<sequence>MIIKDTGLEGKEISIRDLDVAMNHVGFVRWAWDYKRATYDYKYVDSKDGKTYYIRVPAEAVEGIIEDSGHAIVKIGEPYIGVHTFPHGVAYDYDFPKHALNRAKEKLAELNKLLKVKEEHEQEHMAH</sequence>
<dbReference type="InterPro" id="IPR036491">
    <property type="entry name" value="YugN-like_sf"/>
</dbReference>
<name>F5LAB1_CALTT</name>
<dbReference type="OrthoDB" id="2679642at2"/>
<dbReference type="Proteomes" id="UP000010716">
    <property type="component" value="Unassembled WGS sequence"/>
</dbReference>
<protein>
    <submittedName>
        <fullName evidence="2">YugN-like family protein</fullName>
    </submittedName>
</protein>
<evidence type="ECO:0000313" key="3">
    <source>
        <dbReference type="Proteomes" id="UP000010716"/>
    </source>
</evidence>
<dbReference type="KEGG" id="cthu:HUR95_13300"/>
<dbReference type="Proteomes" id="UP000825179">
    <property type="component" value="Chromosome"/>
</dbReference>
<evidence type="ECO:0000313" key="4">
    <source>
        <dbReference type="Proteomes" id="UP000825179"/>
    </source>
</evidence>
<dbReference type="Gene3D" id="3.30.310.100">
    <property type="entry name" value="YugN-like"/>
    <property type="match status" value="1"/>
</dbReference>
<evidence type="ECO:0000313" key="2">
    <source>
        <dbReference type="EMBL" id="QZT33257.1"/>
    </source>
</evidence>